<comment type="similarity">
    <text evidence="8">Belongs to the NhaC Na(+)/H(+) (TC 2.A.35) antiporter family.</text>
</comment>
<keyword evidence="6 10" id="KW-1133">Transmembrane helix</keyword>
<feature type="transmembrane region" description="Helical" evidence="10">
    <location>
        <begin position="397"/>
        <end position="421"/>
    </location>
</feature>
<comment type="caution">
    <text evidence="12">The sequence shown here is derived from an EMBL/GenBank/DDBJ whole genome shotgun (WGS) entry which is preliminary data.</text>
</comment>
<evidence type="ECO:0000256" key="8">
    <source>
        <dbReference type="ARBA" id="ARBA00038435"/>
    </source>
</evidence>
<feature type="transmembrane region" description="Helical" evidence="10">
    <location>
        <begin position="143"/>
        <end position="165"/>
    </location>
</feature>
<feature type="transmembrane region" description="Helical" evidence="10">
    <location>
        <begin position="72"/>
        <end position="90"/>
    </location>
</feature>
<feature type="transmembrane region" description="Helical" evidence="10">
    <location>
        <begin position="293"/>
        <end position="310"/>
    </location>
</feature>
<protein>
    <submittedName>
        <fullName evidence="12">Na+/H+ antiporter NhaC</fullName>
    </submittedName>
</protein>
<evidence type="ECO:0000256" key="4">
    <source>
        <dbReference type="ARBA" id="ARBA00022475"/>
    </source>
</evidence>
<evidence type="ECO:0000256" key="6">
    <source>
        <dbReference type="ARBA" id="ARBA00022989"/>
    </source>
</evidence>
<feature type="transmembrane region" description="Helical" evidence="10">
    <location>
        <begin position="172"/>
        <end position="198"/>
    </location>
</feature>
<evidence type="ECO:0000313" key="12">
    <source>
        <dbReference type="EMBL" id="EJF41262.1"/>
    </source>
</evidence>
<feature type="transmembrane region" description="Helical" evidence="10">
    <location>
        <begin position="484"/>
        <end position="503"/>
    </location>
</feature>
<keyword evidence="4" id="KW-1003">Cell membrane</keyword>
<feature type="transmembrane region" description="Helical" evidence="10">
    <location>
        <begin position="357"/>
        <end position="377"/>
    </location>
</feature>
<feature type="compositionally biased region" description="Low complexity" evidence="9">
    <location>
        <begin position="18"/>
        <end position="34"/>
    </location>
</feature>
<dbReference type="Pfam" id="PF03553">
    <property type="entry name" value="Na_H_antiporter"/>
    <property type="match status" value="1"/>
</dbReference>
<evidence type="ECO:0000313" key="13">
    <source>
        <dbReference type="Proteomes" id="UP000004578"/>
    </source>
</evidence>
<feature type="transmembrane region" description="Helical" evidence="10">
    <location>
        <begin position="268"/>
        <end position="287"/>
    </location>
</feature>
<accession>J0N9M5</accession>
<dbReference type="NCBIfam" id="TIGR00931">
    <property type="entry name" value="antiport_nhaC"/>
    <property type="match status" value="1"/>
</dbReference>
<keyword evidence="13" id="KW-1185">Reference proteome</keyword>
<dbReference type="PANTHER" id="PTHR33451">
    <property type="entry name" value="MALATE-2H(+)/NA(+)-LACTATE ANTIPORTER"/>
    <property type="match status" value="1"/>
</dbReference>
<name>J0N9M5_9ACTO</name>
<feature type="domain" description="Na+/H+ antiporter NhaC-like C-terminal" evidence="11">
    <location>
        <begin position="195"/>
        <end position="497"/>
    </location>
</feature>
<comment type="subcellular location">
    <subcellularLocation>
        <location evidence="1">Cell membrane</location>
        <topology evidence="1">Multi-pass membrane protein</topology>
    </subcellularLocation>
</comment>
<dbReference type="InterPro" id="IPR004770">
    <property type="entry name" value="Na/H_antiport_NhaC"/>
</dbReference>
<gene>
    <name evidence="12" type="primary">nhaC</name>
    <name evidence="12" type="ORF">HMPREF1317_2092</name>
</gene>
<dbReference type="Proteomes" id="UP000004578">
    <property type="component" value="Unassembled WGS sequence"/>
</dbReference>
<keyword evidence="5 10" id="KW-0812">Transmembrane</keyword>
<keyword evidence="7 10" id="KW-0472">Membrane</keyword>
<feature type="transmembrane region" description="Helical" evidence="10">
    <location>
        <begin position="110"/>
        <end position="137"/>
    </location>
</feature>
<dbReference type="InterPro" id="IPR052180">
    <property type="entry name" value="NhaC_Na-H+_Antiporter"/>
</dbReference>
<evidence type="ECO:0000256" key="10">
    <source>
        <dbReference type="SAM" id="Phobius"/>
    </source>
</evidence>
<proteinExistence type="inferred from homology"/>
<evidence type="ECO:0000256" key="2">
    <source>
        <dbReference type="ARBA" id="ARBA00022448"/>
    </source>
</evidence>
<dbReference type="PANTHER" id="PTHR33451:SF3">
    <property type="entry name" value="MALATE-2H(+)_NA(+)-LACTATE ANTIPORTER"/>
    <property type="match status" value="1"/>
</dbReference>
<evidence type="ECO:0000256" key="5">
    <source>
        <dbReference type="ARBA" id="ARBA00022692"/>
    </source>
</evidence>
<evidence type="ECO:0000256" key="7">
    <source>
        <dbReference type="ARBA" id="ARBA00023136"/>
    </source>
</evidence>
<dbReference type="AlphaFoldDB" id="J0N9M5"/>
<evidence type="ECO:0000256" key="3">
    <source>
        <dbReference type="ARBA" id="ARBA00022449"/>
    </source>
</evidence>
<reference evidence="12 13" key="1">
    <citation type="submission" date="2012-05" db="EMBL/GenBank/DDBJ databases">
        <authorList>
            <person name="Harkins D.M."/>
            <person name="Madupu R."/>
            <person name="Durkin A.S."/>
            <person name="Torralba M."/>
            <person name="Methe B."/>
            <person name="Sutton G.G."/>
            <person name="Nelson K.E."/>
        </authorList>
    </citation>
    <scope>NUCLEOTIDE SEQUENCE [LARGE SCALE GENOMIC DNA]</scope>
    <source>
        <strain evidence="12 13">F0490</strain>
    </source>
</reference>
<evidence type="ECO:0000256" key="1">
    <source>
        <dbReference type="ARBA" id="ARBA00004651"/>
    </source>
</evidence>
<dbReference type="OrthoDB" id="9762978at2"/>
<dbReference type="InterPro" id="IPR018461">
    <property type="entry name" value="Na/H_Antiport_NhaC-like_C"/>
</dbReference>
<dbReference type="GO" id="GO:0015297">
    <property type="term" value="F:antiporter activity"/>
    <property type="evidence" value="ECO:0007669"/>
    <property type="project" value="UniProtKB-KW"/>
</dbReference>
<keyword evidence="2" id="KW-0813">Transport</keyword>
<dbReference type="PATRIC" id="fig|1125717.3.peg.1466"/>
<evidence type="ECO:0000256" key="9">
    <source>
        <dbReference type="SAM" id="MobiDB-lite"/>
    </source>
</evidence>
<dbReference type="GO" id="GO:0005886">
    <property type="term" value="C:plasma membrane"/>
    <property type="evidence" value="ECO:0007669"/>
    <property type="project" value="UniProtKB-SubCell"/>
</dbReference>
<keyword evidence="3" id="KW-0050">Antiport</keyword>
<organism evidence="12 13">
    <name type="scientific">Schaalia georgiae F0490</name>
    <dbReference type="NCBI Taxonomy" id="1125717"/>
    <lineage>
        <taxon>Bacteria</taxon>
        <taxon>Bacillati</taxon>
        <taxon>Actinomycetota</taxon>
        <taxon>Actinomycetes</taxon>
        <taxon>Actinomycetales</taxon>
        <taxon>Actinomycetaceae</taxon>
        <taxon>Schaalia</taxon>
    </lineage>
</organism>
<dbReference type="EMBL" id="AKFS01000232">
    <property type="protein sequence ID" value="EJF41262.1"/>
    <property type="molecule type" value="Genomic_DNA"/>
</dbReference>
<feature type="transmembrane region" description="Helical" evidence="10">
    <location>
        <begin position="227"/>
        <end position="247"/>
    </location>
</feature>
<feature type="region of interest" description="Disordered" evidence="9">
    <location>
        <begin position="1"/>
        <end position="38"/>
    </location>
</feature>
<feature type="transmembrane region" description="Helical" evidence="10">
    <location>
        <begin position="45"/>
        <end position="66"/>
    </location>
</feature>
<evidence type="ECO:0000259" key="11">
    <source>
        <dbReference type="Pfam" id="PF03553"/>
    </source>
</evidence>
<sequence length="514" mass="53700">MSKRKKRPAKRGERTQKAPRAAAAPTNAHEAPTPSGARAHRTPSLLIAAIPAVTLIVLLGAGYIAAALPVEPLLIASATVAGLVAIYLGYSWDEIIGAIAEKIAKTMPAVLILITVGALIGTWMAGGTIPMLIYYGLKIINPKFLALIALVVTAIVSLCTGTSWGSAGTIGVAFMGVAVGMGANLPMVAGAVVAGAYFGDKLSPLSDTTNIAALATGVDLFTHIRHLLWTTVPAFLCSATVYLLFGLQSSGGTVPEKVDQILATLDSAFSWNLLLLVPILVVLVGSALKYPTVPVMLVSCLTAMFNAVVFQHVGFGDTVKASVDGFKVTMVGKSGFSPDTVMEDVTKLLERGGMNSMMSVLLICFCAIAFAGVVSVSGSLEVLVSRLLAPVKSTFSLIAATIMTGLATIAITSNGQVSLLIPGEMLRGEYVKRGLHPKNLSRTIEDAATVWEPILPWTSAGAYMAGTLGVATLSYLPWAISNWIAIFFAMLWGATGIGIAKLAPQEQEQLMAQE</sequence>